<dbReference type="KEGG" id="fdv:JJC05_12735"/>
<organism evidence="2">
    <name type="scientific">Flavobacterium columnare</name>
    <dbReference type="NCBI Taxonomy" id="996"/>
    <lineage>
        <taxon>Bacteria</taxon>
        <taxon>Pseudomonadati</taxon>
        <taxon>Bacteroidota</taxon>
        <taxon>Flavobacteriia</taxon>
        <taxon>Flavobacteriales</taxon>
        <taxon>Flavobacteriaceae</taxon>
        <taxon>Flavobacterium</taxon>
    </lineage>
</organism>
<dbReference type="Proteomes" id="UP000824721">
    <property type="component" value="Chromosome"/>
</dbReference>
<keyword evidence="1" id="KW-1133">Transmembrane helix</keyword>
<evidence type="ECO:0000256" key="1">
    <source>
        <dbReference type="SAM" id="Phobius"/>
    </source>
</evidence>
<gene>
    <name evidence="2" type="ORF">JJC05_12735</name>
</gene>
<feature type="transmembrane region" description="Helical" evidence="1">
    <location>
        <begin position="12"/>
        <end position="31"/>
    </location>
</feature>
<evidence type="ECO:0000313" key="2">
    <source>
        <dbReference type="EMBL" id="QYS88503.1"/>
    </source>
</evidence>
<feature type="transmembrane region" description="Helical" evidence="1">
    <location>
        <begin position="37"/>
        <end position="57"/>
    </location>
</feature>
<name>A0A8G0P9I1_9FLAO</name>
<reference evidence="2" key="1">
    <citation type="submission" date="2020-12" db="EMBL/GenBank/DDBJ databases">
        <title>Genome sequencing of genetic groups of Flavobacterium columnare.</title>
        <authorList>
            <person name="Waldbieser G.C."/>
            <person name="Griffin M.J."/>
            <person name="LaFrentz B.R."/>
        </authorList>
    </citation>
    <scope>NUCLEOTIDE SEQUENCE</scope>
    <source>
        <strain evidence="2">90-106</strain>
    </source>
</reference>
<sequence>MDTIRDTDFAVSAYAIVEAMALLTSIGLIIINIEPFLAAMFLTLLITFLIWYMLFLIKDLDNPFDYVENGETGTEISLTPLHDFIAEI</sequence>
<keyword evidence="1" id="KW-0472">Membrane</keyword>
<keyword evidence="1" id="KW-0812">Transmembrane</keyword>
<dbReference type="EMBL" id="CP067378">
    <property type="protein sequence ID" value="QYS88503.1"/>
    <property type="molecule type" value="Genomic_DNA"/>
</dbReference>
<dbReference type="AlphaFoldDB" id="A0A8G0P9I1"/>
<accession>A0A8G0P9I1</accession>
<proteinExistence type="predicted"/>
<protein>
    <submittedName>
        <fullName evidence="2">Uncharacterized protein</fullName>
    </submittedName>
</protein>